<dbReference type="EMBL" id="JACEFO010001825">
    <property type="protein sequence ID" value="KAF8700840.1"/>
    <property type="molecule type" value="Genomic_DNA"/>
</dbReference>
<sequence>MPEKNFLGKLLPVHKTHETQFHRRDSWHFRRLPSRIKGFESAVQRPNAPPIQFATAFPSSSSTSPLWAWAASKSSPRPPHRSASMAEPQPPSSPSCLEDLPDDTQRLILDRIPCPIDRWRMSQVCPAWRDMMRRQQSQLAGPLLQRPPPLPWLLLRAPFTVGGLVPSTRVACVLSGCRVHHYLNIVPPDARCFGSHKDAWLFLSTHQPSAHIALNIHTRDVCEFPRYLLRQTDEHVQRLVIHAAALSHSPEDQRCVGAAIVTSWRDPPLGVVADLSQRHRCVAFWRRDWTRALDFVPDGDGDAAMDAEDVIYLYHSGAFVFVTQGEHLRQCTPRPSSQFGANLLTPEWEVFHFRPRGGLCDQHVRARYLVVTKGELLMVVRFTPHPNQPTSMFKVFRSKKRDTQDADANFPVAEYPWAWSELDTLGDRILFVGHGCSRSYRTDEYPGFKGGIYFLDDGKFYDDEVIFGNGNVRRYPCSDNGKWSEGHTHRTTLLQFGFSLEAATVCHRLPFFFFGSSSTRSLWAWPASKSSRRPPPSASTSMAAPPSPPPSPPPPSRFEKLPEDTQRLILQRIPCPVDRVRMSHVCSGWRKLLRRLLLQRPPSFPRLLLRAAFTVGGLVPSTRAVCVLSGCRAHHYLNIDPPDAHFFGSRKDAWIFLSIPPLDQPSAHIALNIHTRIVREFPRDLIRSTDPEGASHRMVIHAAALSHSPEDQRCVGAAIVTSWRDPAPGAVAAPPPRRRCIALWLQGWPRACNYETFGDGDPNLDAEDVTFMKLDDSATFGAFVILTQGEHIHQCAPHFSEVDWQGQAPTWRRFYYRPREHLYNLHVRARYLVMSSGELLMVVRFTPHPNQPTSMFKVFLSTKRRDTEDADANFPIARYKMAWSELDTLGDRILFVGYGCSRCYRASEYPGFKSGIYFLDDGKFYDDAVIFGNGNVRRYPCSDNGKWSEGHIPQTTLLQFGFSLEVAAAGSSSLPPPSRIKGFESLPLSHSVRHRLPFFFFFLHQPALGVGGKQVLTAPTPSIRLHGRIPAPDLPDDTQRLILDRIPCPVDRVRMSHVCREWRKMMRIQRSQLAGRLLQRPPPLPCLLLRAPFTVGGLVPSTRAICVLSGCRAHHYLNIVPPDARCFGSHKGAWLFLSTHQPRAHIALNIHTRDVREFPRHLQRLADLDYAHRMVIHAAALSHSPEDQRCVGAAIVTSWRHPAPGALPLRQRCMALWLKGWSVAWDFVPAGHGPDLDAEDVIYLNHSDTFVFVTQDEHLRQYMPCRYNMETTSWKTFHFRPRGHLHDHHVRARYLVVSSGELLMVVRFTPHPDQPMSMFKVFRSKKRDTQEADANFPVAEYPWVWSELDTLGDRILFVGHGCSRSYRADEYPGFKGGIYFLDDGKFYDDSVMFGNGNVRRYPCSDNGKWSEGHVERCFPRPDPSDHSAPVWLLP</sequence>
<reference evidence="3" key="1">
    <citation type="submission" date="2020-07" db="EMBL/GenBank/DDBJ databases">
        <title>Genome sequence and genetic diversity analysis of an under-domesticated orphan crop, white fonio (Digitaria exilis).</title>
        <authorList>
            <person name="Bennetzen J.L."/>
            <person name="Chen S."/>
            <person name="Ma X."/>
            <person name="Wang X."/>
            <person name="Yssel A.E.J."/>
            <person name="Chaluvadi S.R."/>
            <person name="Johnson M."/>
            <person name="Gangashetty P."/>
            <person name="Hamidou F."/>
            <person name="Sanogo M.D."/>
            <person name="Zwaenepoel A."/>
            <person name="Wallace J."/>
            <person name="Van De Peer Y."/>
            <person name="Van Deynze A."/>
        </authorList>
    </citation>
    <scope>NUCLEOTIDE SEQUENCE</scope>
    <source>
        <tissue evidence="3">Leaves</tissue>
    </source>
</reference>
<evidence type="ECO:0000256" key="1">
    <source>
        <dbReference type="SAM" id="MobiDB-lite"/>
    </source>
</evidence>
<feature type="domain" description="F-box" evidence="2">
    <location>
        <begin position="1034"/>
        <end position="1075"/>
    </location>
</feature>
<evidence type="ECO:0000313" key="3">
    <source>
        <dbReference type="EMBL" id="KAF8700840.1"/>
    </source>
</evidence>
<dbReference type="PANTHER" id="PTHR33110:SF125">
    <property type="entry name" value="OS05G0570350 PROTEIN"/>
    <property type="match status" value="1"/>
</dbReference>
<gene>
    <name evidence="3" type="ORF">HU200_034204</name>
</gene>
<feature type="domain" description="F-box" evidence="2">
    <location>
        <begin position="561"/>
        <end position="600"/>
    </location>
</feature>
<dbReference type="Pfam" id="PF03478">
    <property type="entry name" value="Beta-prop_KIB1-4"/>
    <property type="match status" value="3"/>
</dbReference>
<proteinExistence type="predicted"/>
<feature type="compositionally biased region" description="Pro residues" evidence="1">
    <location>
        <begin position="545"/>
        <end position="556"/>
    </location>
</feature>
<dbReference type="Gene3D" id="1.20.1280.50">
    <property type="match status" value="2"/>
</dbReference>
<feature type="domain" description="F-box" evidence="2">
    <location>
        <begin position="100"/>
        <end position="146"/>
    </location>
</feature>
<dbReference type="SMART" id="SM00256">
    <property type="entry name" value="FBOX"/>
    <property type="match status" value="3"/>
</dbReference>
<feature type="region of interest" description="Disordered" evidence="1">
    <location>
        <begin position="533"/>
        <end position="560"/>
    </location>
</feature>
<evidence type="ECO:0000259" key="2">
    <source>
        <dbReference type="SMART" id="SM00256"/>
    </source>
</evidence>
<comment type="caution">
    <text evidence="3">The sequence shown here is derived from an EMBL/GenBank/DDBJ whole genome shotgun (WGS) entry which is preliminary data.</text>
</comment>
<dbReference type="InterPro" id="IPR036047">
    <property type="entry name" value="F-box-like_dom_sf"/>
</dbReference>
<keyword evidence="4" id="KW-1185">Reference proteome</keyword>
<dbReference type="OrthoDB" id="606073at2759"/>
<feature type="region of interest" description="Disordered" evidence="1">
    <location>
        <begin position="70"/>
        <end position="100"/>
    </location>
</feature>
<dbReference type="Proteomes" id="UP000636709">
    <property type="component" value="Unassembled WGS sequence"/>
</dbReference>
<evidence type="ECO:0000313" key="4">
    <source>
        <dbReference type="Proteomes" id="UP000636709"/>
    </source>
</evidence>
<accession>A0A835BUH7</accession>
<dbReference type="PANTHER" id="PTHR33110">
    <property type="entry name" value="F-BOX/KELCH-REPEAT PROTEIN-RELATED"/>
    <property type="match status" value="1"/>
</dbReference>
<organism evidence="3 4">
    <name type="scientific">Digitaria exilis</name>
    <dbReference type="NCBI Taxonomy" id="1010633"/>
    <lineage>
        <taxon>Eukaryota</taxon>
        <taxon>Viridiplantae</taxon>
        <taxon>Streptophyta</taxon>
        <taxon>Embryophyta</taxon>
        <taxon>Tracheophyta</taxon>
        <taxon>Spermatophyta</taxon>
        <taxon>Magnoliopsida</taxon>
        <taxon>Liliopsida</taxon>
        <taxon>Poales</taxon>
        <taxon>Poaceae</taxon>
        <taxon>PACMAD clade</taxon>
        <taxon>Panicoideae</taxon>
        <taxon>Panicodae</taxon>
        <taxon>Paniceae</taxon>
        <taxon>Anthephorinae</taxon>
        <taxon>Digitaria</taxon>
    </lineage>
</organism>
<name>A0A835BUH7_9POAL</name>
<protein>
    <recommendedName>
        <fullName evidence="2">F-box domain-containing protein</fullName>
    </recommendedName>
</protein>
<dbReference type="InterPro" id="IPR005174">
    <property type="entry name" value="KIB1-4_b-propeller"/>
</dbReference>
<dbReference type="InterPro" id="IPR001810">
    <property type="entry name" value="F-box_dom"/>
</dbReference>
<dbReference type="Pfam" id="PF00646">
    <property type="entry name" value="F-box"/>
    <property type="match status" value="3"/>
</dbReference>
<dbReference type="SUPFAM" id="SSF81383">
    <property type="entry name" value="F-box domain"/>
    <property type="match status" value="2"/>
</dbReference>